<accession>A0A0N0X7E2</accession>
<keyword evidence="1" id="KW-0732">Signal</keyword>
<feature type="chain" id="PRO_5005862920" description="DUF2790 domain-containing protein" evidence="1">
    <location>
        <begin position="22"/>
        <end position="109"/>
    </location>
</feature>
<organism evidence="2 3">
    <name type="scientific">Pseudomonas syringae pv. cilantro</name>
    <dbReference type="NCBI Taxonomy" id="81035"/>
    <lineage>
        <taxon>Bacteria</taxon>
        <taxon>Pseudomonadati</taxon>
        <taxon>Pseudomonadota</taxon>
        <taxon>Gammaproteobacteria</taxon>
        <taxon>Pseudomonadales</taxon>
        <taxon>Pseudomonadaceae</taxon>
        <taxon>Pseudomonas</taxon>
        <taxon>Pseudomonas syringae</taxon>
    </lineage>
</organism>
<dbReference type="PATRIC" id="fig|81035.3.peg.2471"/>
<reference evidence="2 3" key="1">
    <citation type="submission" date="2015-07" db="EMBL/GenBank/DDBJ databases">
        <authorList>
            <person name="Noorani M."/>
        </authorList>
    </citation>
    <scope>NUCLEOTIDE SEQUENCE [LARGE SCALE GENOMIC DNA]</scope>
    <source>
        <strain evidence="2 3">0788_9</strain>
    </source>
</reference>
<dbReference type="AlphaFoldDB" id="A0A0N0X7E2"/>
<feature type="signal peptide" evidence="1">
    <location>
        <begin position="1"/>
        <end position="21"/>
    </location>
</feature>
<reference evidence="2 3" key="2">
    <citation type="submission" date="2015-10" db="EMBL/GenBank/DDBJ databases">
        <title>Comparative genomics and high-throughput reverse genetic screens identify a new phytobacterial MAMP and an Arabidopsis receptor required for immune elicitation.</title>
        <authorList>
            <person name="Mott G.A."/>
            <person name="Thakur S."/>
            <person name="Wang P.W."/>
            <person name="Desveaux D."/>
            <person name="Guttman D.S."/>
        </authorList>
    </citation>
    <scope>NUCLEOTIDE SEQUENCE [LARGE SCALE GENOMIC DNA]</scope>
    <source>
        <strain evidence="2 3">0788_9</strain>
    </source>
</reference>
<evidence type="ECO:0000313" key="2">
    <source>
        <dbReference type="EMBL" id="KPC25159.1"/>
    </source>
</evidence>
<dbReference type="RefSeq" id="WP_054087693.1">
    <property type="nucleotide sequence ID" value="NZ_LGLN01000081.1"/>
</dbReference>
<gene>
    <name evidence="2" type="ORF">ABJ99_2306</name>
</gene>
<comment type="caution">
    <text evidence="2">The sequence shown here is derived from an EMBL/GenBank/DDBJ whole genome shotgun (WGS) entry which is preliminary data.</text>
</comment>
<evidence type="ECO:0000256" key="1">
    <source>
        <dbReference type="SAM" id="SignalP"/>
    </source>
</evidence>
<protein>
    <recommendedName>
        <fullName evidence="4">DUF2790 domain-containing protein</fullName>
    </recommendedName>
</protein>
<name>A0A0N0X7E2_PSESX</name>
<dbReference type="InterPro" id="IPR021245">
    <property type="entry name" value="DUF2790"/>
</dbReference>
<dbReference type="Proteomes" id="UP000037891">
    <property type="component" value="Unassembled WGS sequence"/>
</dbReference>
<dbReference type="Gene3D" id="2.30.140.50">
    <property type="entry name" value="Protein of unknown function DUF2790"/>
    <property type="match status" value="1"/>
</dbReference>
<evidence type="ECO:0000313" key="3">
    <source>
        <dbReference type="Proteomes" id="UP000037891"/>
    </source>
</evidence>
<sequence length="109" mass="12168">MRTAKSMLLALVILSPLSAFAYTTDEVKATTVIKDHQASVQKYAAIHNKPMPEIKEYKYGMKLDVAKVIRKSPDLQSCAVMPKLMTYEDSKGKLNTVQYQVLGGCRNSQ</sequence>
<dbReference type="Pfam" id="PF10976">
    <property type="entry name" value="DUF2790"/>
    <property type="match status" value="1"/>
</dbReference>
<proteinExistence type="predicted"/>
<dbReference type="EMBL" id="LGLN01000081">
    <property type="protein sequence ID" value="KPC25159.1"/>
    <property type="molecule type" value="Genomic_DNA"/>
</dbReference>
<evidence type="ECO:0008006" key="4">
    <source>
        <dbReference type="Google" id="ProtNLM"/>
    </source>
</evidence>